<dbReference type="InterPro" id="IPR010652">
    <property type="entry name" value="DUF1232"/>
</dbReference>
<evidence type="ECO:0000313" key="6">
    <source>
        <dbReference type="EMBL" id="PRH81560.1"/>
    </source>
</evidence>
<dbReference type="GO" id="GO:0012505">
    <property type="term" value="C:endomembrane system"/>
    <property type="evidence" value="ECO:0007669"/>
    <property type="project" value="UniProtKB-SubCell"/>
</dbReference>
<sequence length="214" mass="23634">MYANAETFPALPAALARIPAPGPARRSKIGPCALQARELDRFNGLLAELGRPDPLAGDQIVTAARDLYDPRLGDIQSPCISVRLAHAAPLDQFVLDEGWAPAGQALAAARAVLAYLRRPDDLIPDWVPQVGRLDDAIVVDVAWSRIGDELAGYRDFCRLRLLESRLRGEPPGRFRFGRGEWIEARRAESGLREHQRQVLSSSYLPAPASRFRVH</sequence>
<reference evidence="6 7" key="1">
    <citation type="submission" date="2018-03" db="EMBL/GenBank/DDBJ databases">
        <title>Arenimonas caeni sp. nov., isolated from activated sludge.</title>
        <authorList>
            <person name="Liu H."/>
        </authorList>
    </citation>
    <scope>NUCLEOTIDE SEQUENCE [LARGE SCALE GENOMIC DNA]</scope>
    <source>
        <strain evidence="7">z29</strain>
    </source>
</reference>
<protein>
    <recommendedName>
        <fullName evidence="5">DUF1232 domain-containing protein</fullName>
    </recommendedName>
</protein>
<comment type="subcellular location">
    <subcellularLocation>
        <location evidence="1">Endomembrane system</location>
        <topology evidence="1">Multi-pass membrane protein</topology>
    </subcellularLocation>
</comment>
<dbReference type="Pfam" id="PF06803">
    <property type="entry name" value="DUF1232"/>
    <property type="match status" value="1"/>
</dbReference>
<keyword evidence="7" id="KW-1185">Reference proteome</keyword>
<dbReference type="Proteomes" id="UP000241736">
    <property type="component" value="Unassembled WGS sequence"/>
</dbReference>
<dbReference type="RefSeq" id="WP_106991301.1">
    <property type="nucleotide sequence ID" value="NZ_KZ679098.1"/>
</dbReference>
<organism evidence="6 7">
    <name type="scientific">Arenimonas caeni</name>
    <dbReference type="NCBI Taxonomy" id="2058085"/>
    <lineage>
        <taxon>Bacteria</taxon>
        <taxon>Pseudomonadati</taxon>
        <taxon>Pseudomonadota</taxon>
        <taxon>Gammaproteobacteria</taxon>
        <taxon>Lysobacterales</taxon>
        <taxon>Lysobacteraceae</taxon>
        <taxon>Arenimonas</taxon>
    </lineage>
</organism>
<dbReference type="EMBL" id="PVLF01000022">
    <property type="protein sequence ID" value="PRH81560.1"/>
    <property type="molecule type" value="Genomic_DNA"/>
</dbReference>
<dbReference type="OrthoDB" id="5958972at2"/>
<evidence type="ECO:0000256" key="4">
    <source>
        <dbReference type="ARBA" id="ARBA00023136"/>
    </source>
</evidence>
<keyword evidence="2" id="KW-0812">Transmembrane</keyword>
<keyword evidence="4" id="KW-0472">Membrane</keyword>
<comment type="caution">
    <text evidence="6">The sequence shown here is derived from an EMBL/GenBank/DDBJ whole genome shotgun (WGS) entry which is preliminary data.</text>
</comment>
<proteinExistence type="predicted"/>
<dbReference type="AlphaFoldDB" id="A0A2P6M6F3"/>
<evidence type="ECO:0000256" key="2">
    <source>
        <dbReference type="ARBA" id="ARBA00022692"/>
    </source>
</evidence>
<keyword evidence="3" id="KW-1133">Transmembrane helix</keyword>
<evidence type="ECO:0000256" key="1">
    <source>
        <dbReference type="ARBA" id="ARBA00004127"/>
    </source>
</evidence>
<evidence type="ECO:0000313" key="7">
    <source>
        <dbReference type="Proteomes" id="UP000241736"/>
    </source>
</evidence>
<name>A0A2P6M6F3_9GAMM</name>
<accession>A0A2P6M6F3</accession>
<evidence type="ECO:0000259" key="5">
    <source>
        <dbReference type="Pfam" id="PF06803"/>
    </source>
</evidence>
<evidence type="ECO:0000256" key="3">
    <source>
        <dbReference type="ARBA" id="ARBA00022989"/>
    </source>
</evidence>
<feature type="domain" description="DUF1232" evidence="5">
    <location>
        <begin position="107"/>
        <end position="139"/>
    </location>
</feature>
<gene>
    <name evidence="6" type="ORF">C6N40_12150</name>
</gene>